<dbReference type="SUPFAM" id="SSF158472">
    <property type="entry name" value="HAMP domain-like"/>
    <property type="match status" value="1"/>
</dbReference>
<dbReference type="InterPro" id="IPR003660">
    <property type="entry name" value="HAMP_dom"/>
</dbReference>
<dbReference type="FunFam" id="1.10.287.130:FF:000001">
    <property type="entry name" value="Two-component sensor histidine kinase"/>
    <property type="match status" value="1"/>
</dbReference>
<dbReference type="GO" id="GO:0030295">
    <property type="term" value="F:protein kinase activator activity"/>
    <property type="evidence" value="ECO:0007669"/>
    <property type="project" value="TreeGrafter"/>
</dbReference>
<protein>
    <recommendedName>
        <fullName evidence="3">histidine kinase</fullName>
        <ecNumber evidence="3">2.7.13.3</ecNumber>
    </recommendedName>
</protein>
<dbReference type="EMBL" id="WJNG01000005">
    <property type="protein sequence ID" value="MRH42359.1"/>
    <property type="molecule type" value="Genomic_DNA"/>
</dbReference>
<dbReference type="InterPro" id="IPR003594">
    <property type="entry name" value="HATPase_dom"/>
</dbReference>
<evidence type="ECO:0000256" key="1">
    <source>
        <dbReference type="ARBA" id="ARBA00000085"/>
    </source>
</evidence>
<dbReference type="InterPro" id="IPR005467">
    <property type="entry name" value="His_kinase_dom"/>
</dbReference>
<reference evidence="17" key="1">
    <citation type="submission" date="2019-11" db="EMBL/GenBank/DDBJ databases">
        <authorList>
            <person name="Li J."/>
        </authorList>
    </citation>
    <scope>NUCLEOTIDE SEQUENCE</scope>
    <source>
        <strain evidence="17">B6B</strain>
    </source>
</reference>
<evidence type="ECO:0000313" key="17">
    <source>
        <dbReference type="EMBL" id="MRH42359.1"/>
    </source>
</evidence>
<evidence type="ECO:0000256" key="7">
    <source>
        <dbReference type="ARBA" id="ARBA00022692"/>
    </source>
</evidence>
<evidence type="ECO:0000256" key="9">
    <source>
        <dbReference type="ARBA" id="ARBA00022777"/>
    </source>
</evidence>
<dbReference type="InterPro" id="IPR041328">
    <property type="entry name" value="HisK_sensor"/>
</dbReference>
<dbReference type="Gene3D" id="6.10.340.10">
    <property type="match status" value="1"/>
</dbReference>
<evidence type="ECO:0000256" key="8">
    <source>
        <dbReference type="ARBA" id="ARBA00022741"/>
    </source>
</evidence>
<dbReference type="EC" id="2.7.13.3" evidence="3"/>
<dbReference type="GO" id="GO:0000156">
    <property type="term" value="F:phosphorelay response regulator activity"/>
    <property type="evidence" value="ECO:0007669"/>
    <property type="project" value="TreeGrafter"/>
</dbReference>
<evidence type="ECO:0000259" key="15">
    <source>
        <dbReference type="PROSITE" id="PS50109"/>
    </source>
</evidence>
<comment type="catalytic activity">
    <reaction evidence="1">
        <text>ATP + protein L-histidine = ADP + protein N-phospho-L-histidine.</text>
        <dbReference type="EC" id="2.7.13.3"/>
    </reaction>
</comment>
<dbReference type="Gene3D" id="1.10.287.130">
    <property type="match status" value="1"/>
</dbReference>
<dbReference type="Proteomes" id="UP000799092">
    <property type="component" value="Unassembled WGS sequence"/>
</dbReference>
<dbReference type="Gene3D" id="3.30.565.10">
    <property type="entry name" value="Histidine kinase-like ATPase, C-terminal domain"/>
    <property type="match status" value="1"/>
</dbReference>
<dbReference type="GO" id="GO:0007234">
    <property type="term" value="P:osmosensory signaling via phosphorelay pathway"/>
    <property type="evidence" value="ECO:0007669"/>
    <property type="project" value="TreeGrafter"/>
</dbReference>
<evidence type="ECO:0000256" key="10">
    <source>
        <dbReference type="ARBA" id="ARBA00022840"/>
    </source>
</evidence>
<evidence type="ECO:0000256" key="5">
    <source>
        <dbReference type="ARBA" id="ARBA00022553"/>
    </source>
</evidence>
<feature type="domain" description="HAMP" evidence="16">
    <location>
        <begin position="190"/>
        <end position="242"/>
    </location>
</feature>
<name>A0A6A8DET5_9BACI</name>
<dbReference type="GO" id="GO:0005524">
    <property type="term" value="F:ATP binding"/>
    <property type="evidence" value="ECO:0007669"/>
    <property type="project" value="UniProtKB-KW"/>
</dbReference>
<dbReference type="CDD" id="cd00082">
    <property type="entry name" value="HisKA"/>
    <property type="match status" value="1"/>
</dbReference>
<keyword evidence="6" id="KW-0808">Transferase</keyword>
<evidence type="ECO:0000256" key="6">
    <source>
        <dbReference type="ARBA" id="ARBA00022679"/>
    </source>
</evidence>
<gene>
    <name evidence="17" type="ORF">GH741_06645</name>
</gene>
<dbReference type="SUPFAM" id="SSF55874">
    <property type="entry name" value="ATPase domain of HSP90 chaperone/DNA topoisomerase II/histidine kinase"/>
    <property type="match status" value="1"/>
</dbReference>
<dbReference type="AlphaFoldDB" id="A0A6A8DET5"/>
<evidence type="ECO:0000256" key="2">
    <source>
        <dbReference type="ARBA" id="ARBA00004651"/>
    </source>
</evidence>
<feature type="domain" description="Histidine kinase" evidence="15">
    <location>
        <begin position="367"/>
        <end position="587"/>
    </location>
</feature>
<dbReference type="InterPro" id="IPR004358">
    <property type="entry name" value="Sig_transdc_His_kin-like_C"/>
</dbReference>
<dbReference type="InterPro" id="IPR050351">
    <property type="entry name" value="BphY/WalK/GraS-like"/>
</dbReference>
<dbReference type="SMART" id="SM00304">
    <property type="entry name" value="HAMP"/>
    <property type="match status" value="1"/>
</dbReference>
<evidence type="ECO:0000256" key="14">
    <source>
        <dbReference type="SAM" id="Phobius"/>
    </source>
</evidence>
<dbReference type="Pfam" id="PF00672">
    <property type="entry name" value="HAMP"/>
    <property type="match status" value="1"/>
</dbReference>
<dbReference type="Pfam" id="PF18698">
    <property type="entry name" value="HisK_sensor"/>
    <property type="match status" value="1"/>
</dbReference>
<dbReference type="FunFam" id="3.30.565.10:FF:000006">
    <property type="entry name" value="Sensor histidine kinase WalK"/>
    <property type="match status" value="1"/>
</dbReference>
<keyword evidence="13 14" id="KW-0472">Membrane</keyword>
<dbReference type="SUPFAM" id="SSF47384">
    <property type="entry name" value="Homodimeric domain of signal transducing histidine kinase"/>
    <property type="match status" value="1"/>
</dbReference>
<dbReference type="PANTHER" id="PTHR42878">
    <property type="entry name" value="TWO-COMPONENT HISTIDINE KINASE"/>
    <property type="match status" value="1"/>
</dbReference>
<sequence length="590" mass="67204">MFLRSVVGKLWITIILLVSVVLAILTFLLLEFFENFHVNEAEKDLMQTATKVSVMVEQYDDRNLIIETAERVKDPFSRIAIVFNNGDFWLSESEDINLPKISYQWLLNEEGLADSIINKIETKQQKELPESNNQVMIVGTSIHDEYEGAVFVYQSLNAVKETTQETTKIILLTAGIAIVLTTIFAFFLSTRITSPLIKMREGAMELAKGEFNTKVPILTHDEIGELAMAFNRMGRQLKFHINALSQEKEQLYSILSSMADGVITLNRKAEIIVSNPPAQKFLEDWHYENNVDSNREHKLPSDIEDILKEVIVTEKETSREIFIQGRNWVMIMTPLYDHSYVRGAVAVFRDMTEERRLDKLREDFIANVSHELRTPISMLQGYSEAIVDDIAESKEEKNELANIIHEESLRIGRLVNELLDLARMKAGHMNLNIEKVDVKLFLDRILRKFQGMASEKNISLHLELDEKIETLSIDPDRIEQVFTNLIDNAINHTSSGGNVSIHAESFDDSIQFAIKDNGSGIPQEDLAFVFERFYKADKSRKRKKGKTGTGLGLAIAKNIVEAHRGSISVQSKQMEGTTFTFRIPKNSELT</sequence>
<keyword evidence="9" id="KW-0418">Kinase</keyword>
<dbReference type="SMART" id="SM00388">
    <property type="entry name" value="HisKA"/>
    <property type="match status" value="1"/>
</dbReference>
<evidence type="ECO:0000256" key="11">
    <source>
        <dbReference type="ARBA" id="ARBA00022989"/>
    </source>
</evidence>
<keyword evidence="10" id="KW-0067">ATP-binding</keyword>
<keyword evidence="5" id="KW-0597">Phosphoprotein</keyword>
<evidence type="ECO:0000256" key="3">
    <source>
        <dbReference type="ARBA" id="ARBA00012438"/>
    </source>
</evidence>
<dbReference type="PROSITE" id="PS50109">
    <property type="entry name" value="HIS_KIN"/>
    <property type="match status" value="1"/>
</dbReference>
<keyword evidence="18" id="KW-1185">Reference proteome</keyword>
<proteinExistence type="predicted"/>
<dbReference type="InterPro" id="IPR036890">
    <property type="entry name" value="HATPase_C_sf"/>
</dbReference>
<dbReference type="InterPro" id="IPR035965">
    <property type="entry name" value="PAS-like_dom_sf"/>
</dbReference>
<comment type="subcellular location">
    <subcellularLocation>
        <location evidence="2">Cell membrane</location>
        <topology evidence="2">Multi-pass membrane protein</topology>
    </subcellularLocation>
</comment>
<dbReference type="InterPro" id="IPR036097">
    <property type="entry name" value="HisK_dim/P_sf"/>
</dbReference>
<keyword evidence="8" id="KW-0547">Nucleotide-binding</keyword>
<keyword evidence="4" id="KW-1003">Cell membrane</keyword>
<evidence type="ECO:0000313" key="18">
    <source>
        <dbReference type="Proteomes" id="UP000799092"/>
    </source>
</evidence>
<organism evidence="17 18">
    <name type="scientific">Aquibacillus halophilus</name>
    <dbReference type="NCBI Taxonomy" id="930132"/>
    <lineage>
        <taxon>Bacteria</taxon>
        <taxon>Bacillati</taxon>
        <taxon>Bacillota</taxon>
        <taxon>Bacilli</taxon>
        <taxon>Bacillales</taxon>
        <taxon>Bacillaceae</taxon>
        <taxon>Aquibacillus</taxon>
    </lineage>
</organism>
<feature type="transmembrane region" description="Helical" evidence="14">
    <location>
        <begin position="12"/>
        <end position="33"/>
    </location>
</feature>
<accession>A0A6A8DET5</accession>
<dbReference type="CDD" id="cd00075">
    <property type="entry name" value="HATPase"/>
    <property type="match status" value="1"/>
</dbReference>
<dbReference type="SMART" id="SM00387">
    <property type="entry name" value="HATPase_c"/>
    <property type="match status" value="1"/>
</dbReference>
<keyword evidence="12" id="KW-0902">Two-component regulatory system</keyword>
<comment type="caution">
    <text evidence="17">The sequence shown here is derived from an EMBL/GenBank/DDBJ whole genome shotgun (WGS) entry which is preliminary data.</text>
</comment>
<dbReference type="GO" id="GO:0000155">
    <property type="term" value="F:phosphorelay sensor kinase activity"/>
    <property type="evidence" value="ECO:0007669"/>
    <property type="project" value="InterPro"/>
</dbReference>
<dbReference type="GO" id="GO:0005886">
    <property type="term" value="C:plasma membrane"/>
    <property type="evidence" value="ECO:0007669"/>
    <property type="project" value="UniProtKB-SubCell"/>
</dbReference>
<evidence type="ECO:0000259" key="16">
    <source>
        <dbReference type="PROSITE" id="PS50885"/>
    </source>
</evidence>
<dbReference type="CDD" id="cd06225">
    <property type="entry name" value="HAMP"/>
    <property type="match status" value="1"/>
</dbReference>
<dbReference type="PANTHER" id="PTHR42878:SF3">
    <property type="entry name" value="HISTIDINE PROTEIN KINASE SAES"/>
    <property type="match status" value="1"/>
</dbReference>
<keyword evidence="7 14" id="KW-0812">Transmembrane</keyword>
<dbReference type="PRINTS" id="PR00344">
    <property type="entry name" value="BCTRLSENSOR"/>
</dbReference>
<evidence type="ECO:0000256" key="12">
    <source>
        <dbReference type="ARBA" id="ARBA00023012"/>
    </source>
</evidence>
<evidence type="ECO:0000256" key="13">
    <source>
        <dbReference type="ARBA" id="ARBA00023136"/>
    </source>
</evidence>
<evidence type="ECO:0000256" key="4">
    <source>
        <dbReference type="ARBA" id="ARBA00022475"/>
    </source>
</evidence>
<keyword evidence="11 14" id="KW-1133">Transmembrane helix</keyword>
<dbReference type="PROSITE" id="PS50885">
    <property type="entry name" value="HAMP"/>
    <property type="match status" value="1"/>
</dbReference>
<dbReference type="Pfam" id="PF00512">
    <property type="entry name" value="HisKA"/>
    <property type="match status" value="1"/>
</dbReference>
<dbReference type="SUPFAM" id="SSF55785">
    <property type="entry name" value="PYP-like sensor domain (PAS domain)"/>
    <property type="match status" value="1"/>
</dbReference>
<dbReference type="Gene3D" id="3.30.450.20">
    <property type="entry name" value="PAS domain"/>
    <property type="match status" value="1"/>
</dbReference>
<dbReference type="InterPro" id="IPR003661">
    <property type="entry name" value="HisK_dim/P_dom"/>
</dbReference>
<feature type="transmembrane region" description="Helical" evidence="14">
    <location>
        <begin position="169"/>
        <end position="188"/>
    </location>
</feature>
<dbReference type="RefSeq" id="WP_153736013.1">
    <property type="nucleotide sequence ID" value="NZ_WJNG01000005.1"/>
</dbReference>
<dbReference type="OrthoDB" id="9790411at2"/>
<dbReference type="Pfam" id="PF02518">
    <property type="entry name" value="HATPase_c"/>
    <property type="match status" value="1"/>
</dbReference>